<keyword evidence="5" id="KW-0449">Lipoprotein</keyword>
<dbReference type="PROSITE" id="PS51318">
    <property type="entry name" value="TAT"/>
    <property type="match status" value="1"/>
</dbReference>
<dbReference type="PROSITE" id="PS51257">
    <property type="entry name" value="PROKAR_LIPOPROTEIN"/>
    <property type="match status" value="1"/>
</dbReference>
<protein>
    <submittedName>
        <fullName evidence="7">ABC transporter, substrate-binding protein (Cluster 1, maltose/g3p/polyamine/iron)</fullName>
    </submittedName>
</protein>
<feature type="chain" id="PRO_5027074941" evidence="6">
    <location>
        <begin position="24"/>
        <end position="452"/>
    </location>
</feature>
<evidence type="ECO:0000256" key="6">
    <source>
        <dbReference type="SAM" id="SignalP"/>
    </source>
</evidence>
<dbReference type="AlphaFoldDB" id="A0A6J4QH36"/>
<dbReference type="InterPro" id="IPR050490">
    <property type="entry name" value="Bact_solute-bd_prot1"/>
</dbReference>
<evidence type="ECO:0000256" key="5">
    <source>
        <dbReference type="ARBA" id="ARBA00023288"/>
    </source>
</evidence>
<dbReference type="Pfam" id="PF01547">
    <property type="entry name" value="SBP_bac_1"/>
    <property type="match status" value="1"/>
</dbReference>
<name>A0A6J4QH36_9PSEU</name>
<accession>A0A6J4QH36</accession>
<dbReference type="InterPro" id="IPR006311">
    <property type="entry name" value="TAT_signal"/>
</dbReference>
<reference evidence="7" key="1">
    <citation type="submission" date="2020-02" db="EMBL/GenBank/DDBJ databases">
        <authorList>
            <person name="Meier V. D."/>
        </authorList>
    </citation>
    <scope>NUCLEOTIDE SEQUENCE</scope>
    <source>
        <strain evidence="7">AVDCRST_MAG66</strain>
    </source>
</reference>
<evidence type="ECO:0000256" key="3">
    <source>
        <dbReference type="ARBA" id="ARBA00023136"/>
    </source>
</evidence>
<evidence type="ECO:0000256" key="1">
    <source>
        <dbReference type="ARBA" id="ARBA00022475"/>
    </source>
</evidence>
<evidence type="ECO:0000256" key="2">
    <source>
        <dbReference type="ARBA" id="ARBA00022729"/>
    </source>
</evidence>
<evidence type="ECO:0000256" key="4">
    <source>
        <dbReference type="ARBA" id="ARBA00023139"/>
    </source>
</evidence>
<keyword evidence="2 6" id="KW-0732">Signal</keyword>
<dbReference type="PANTHER" id="PTHR43649:SF33">
    <property type="entry name" value="POLYGALACTURONAN_RHAMNOGALACTURONAN-BINDING PROTEIN YTCQ"/>
    <property type="match status" value="1"/>
</dbReference>
<dbReference type="EMBL" id="CADCUS010000534">
    <property type="protein sequence ID" value="CAA9439747.1"/>
    <property type="molecule type" value="Genomic_DNA"/>
</dbReference>
<keyword evidence="4" id="KW-0564">Palmitate</keyword>
<keyword evidence="1" id="KW-1003">Cell membrane</keyword>
<dbReference type="InterPro" id="IPR006059">
    <property type="entry name" value="SBP"/>
</dbReference>
<evidence type="ECO:0000313" key="7">
    <source>
        <dbReference type="EMBL" id="CAA9439747.1"/>
    </source>
</evidence>
<dbReference type="Gene3D" id="3.40.190.10">
    <property type="entry name" value="Periplasmic binding protein-like II"/>
    <property type="match status" value="1"/>
</dbReference>
<gene>
    <name evidence="7" type="ORF">AVDCRST_MAG66-3908</name>
</gene>
<organism evidence="7">
    <name type="scientific">uncultured Pseudonocardia sp</name>
    <dbReference type="NCBI Taxonomy" id="211455"/>
    <lineage>
        <taxon>Bacteria</taxon>
        <taxon>Bacillati</taxon>
        <taxon>Actinomycetota</taxon>
        <taxon>Actinomycetes</taxon>
        <taxon>Pseudonocardiales</taxon>
        <taxon>Pseudonocardiaceae</taxon>
        <taxon>Pseudonocardia</taxon>
        <taxon>environmental samples</taxon>
    </lineage>
</organism>
<dbReference type="SUPFAM" id="SSF53850">
    <property type="entry name" value="Periplasmic binding protein-like II"/>
    <property type="match status" value="1"/>
</dbReference>
<proteinExistence type="predicted"/>
<feature type="signal peptide" evidence="6">
    <location>
        <begin position="1"/>
        <end position="23"/>
    </location>
</feature>
<keyword evidence="3" id="KW-0472">Membrane</keyword>
<sequence>MSRTPWRRRLLATAAVSPLIALAACGGGGGTAGGGGEAAPEAAACAPSEGPVELTFTSWVPGVEEAVALWNEQNPDIQVTAESVPAGNAGTYNNLFNGLQAGTAPDLSQVEYDSLSSFRLQEGLVNIAECPGISDASGQFVDWTWSQAQLGDEGVYAVPQDTGPMALYYRKDLFDAAGIAAPTTWEEYYQAAVALKASDPNLRITHFPQVDANWFTGLLWQNQASLFELEGDNISVTVDSPESQEVAQYWQRMIDEDLIATNLQGFSPDLYAAWNNGTVASWVSAAWGYSTIRDNAPDTSGQWAVAPMPKWEGGEDSAGNWGGSTTAVLTGTEHPAEAAEFALWLNTNPESLEILNREGGLFPAATAGEDLPALGEGVEFYGGQPIFDVFREASGQVDTDFTWGPTMTDTYRAMSDGFTAALNGQGTLTDALGAAQSASVESLRAQGIQVDG</sequence>
<dbReference type="PANTHER" id="PTHR43649">
    <property type="entry name" value="ARABINOSE-BINDING PROTEIN-RELATED"/>
    <property type="match status" value="1"/>
</dbReference>